<accession>A0A5C1ATV5</accession>
<dbReference type="KEGG" id="lrs:PX52LOC_07760"/>
<dbReference type="AlphaFoldDB" id="A0A5C1ATV5"/>
<sequence length="92" mass="8988">MTPHEIGDQDLAGEAATPPAGTSHVGKAVITPTGPVGQKVPPTPQSKETAGTDADTADPVQGTTDAARPGSTKAGTPSLPPPDRTAAAPLAD</sequence>
<keyword evidence="3" id="KW-1185">Reference proteome</keyword>
<gene>
    <name evidence="2" type="ORF">PX52LOC_07760</name>
</gene>
<dbReference type="EMBL" id="CP042425">
    <property type="protein sequence ID" value="QEL20654.1"/>
    <property type="molecule type" value="Genomic_DNA"/>
</dbReference>
<dbReference type="RefSeq" id="WP_149114923.1">
    <property type="nucleotide sequence ID" value="NZ_CP042425.1"/>
</dbReference>
<proteinExistence type="predicted"/>
<feature type="region of interest" description="Disordered" evidence="1">
    <location>
        <begin position="1"/>
        <end position="92"/>
    </location>
</feature>
<evidence type="ECO:0000313" key="2">
    <source>
        <dbReference type="EMBL" id="QEL20654.1"/>
    </source>
</evidence>
<name>A0A5C1ATV5_9BACT</name>
<evidence type="ECO:0000313" key="3">
    <source>
        <dbReference type="Proteomes" id="UP000324974"/>
    </source>
</evidence>
<protein>
    <submittedName>
        <fullName evidence="2">Uncharacterized protein</fullName>
    </submittedName>
</protein>
<dbReference type="Proteomes" id="UP000324974">
    <property type="component" value="Chromosome"/>
</dbReference>
<reference evidence="3" key="1">
    <citation type="submission" date="2019-08" db="EMBL/GenBank/DDBJ databases">
        <title>Limnoglobus roseus gen. nov., sp. nov., a novel freshwater planctomycete with a giant genome from the family Gemmataceae.</title>
        <authorList>
            <person name="Kulichevskaya I.S."/>
            <person name="Naumoff D.G."/>
            <person name="Miroshnikov K."/>
            <person name="Ivanova A."/>
            <person name="Philippov D.A."/>
            <person name="Hakobyan A."/>
            <person name="Rijpstra I.C."/>
            <person name="Sinninghe Damste J.S."/>
            <person name="Liesack W."/>
            <person name="Dedysh S.N."/>
        </authorList>
    </citation>
    <scope>NUCLEOTIDE SEQUENCE [LARGE SCALE GENOMIC DNA]</scope>
    <source>
        <strain evidence="3">PX52</strain>
    </source>
</reference>
<organism evidence="2 3">
    <name type="scientific">Limnoglobus roseus</name>
    <dbReference type="NCBI Taxonomy" id="2598579"/>
    <lineage>
        <taxon>Bacteria</taxon>
        <taxon>Pseudomonadati</taxon>
        <taxon>Planctomycetota</taxon>
        <taxon>Planctomycetia</taxon>
        <taxon>Gemmatales</taxon>
        <taxon>Gemmataceae</taxon>
        <taxon>Limnoglobus</taxon>
    </lineage>
</organism>
<evidence type="ECO:0000256" key="1">
    <source>
        <dbReference type="SAM" id="MobiDB-lite"/>
    </source>
</evidence>